<comment type="caution">
    <text evidence="2">The sequence shown here is derived from an EMBL/GenBank/DDBJ whole genome shotgun (WGS) entry which is preliminary data.</text>
</comment>
<reference evidence="2 3" key="1">
    <citation type="submission" date="2021-11" db="EMBL/GenBank/DDBJ databases">
        <title>Draft genome sequence of Actinomycetospora sp. SF1 isolated from the rhizosphere soil.</title>
        <authorList>
            <person name="Duangmal K."/>
            <person name="Chantavorakit T."/>
        </authorList>
    </citation>
    <scope>NUCLEOTIDE SEQUENCE [LARGE SCALE GENOMIC DNA]</scope>
    <source>
        <strain evidence="2 3">TBRC 5722</strain>
    </source>
</reference>
<name>A0ABS8PET5_9PSEU</name>
<dbReference type="PANTHER" id="PTHR22946:SF12">
    <property type="entry name" value="CONIDIAL PIGMENT BIOSYNTHESIS PROTEIN AYG1 (AFU_ORTHOLOGUE AFUA_2G17550)"/>
    <property type="match status" value="1"/>
</dbReference>
<dbReference type="InterPro" id="IPR029058">
    <property type="entry name" value="AB_hydrolase_fold"/>
</dbReference>
<evidence type="ECO:0008006" key="4">
    <source>
        <dbReference type="Google" id="ProtNLM"/>
    </source>
</evidence>
<accession>A0ABS8PET5</accession>
<dbReference type="InterPro" id="IPR050261">
    <property type="entry name" value="FrsA_esterase"/>
</dbReference>
<dbReference type="EMBL" id="JAJNDB010000006">
    <property type="protein sequence ID" value="MCD2196778.1"/>
    <property type="molecule type" value="Genomic_DNA"/>
</dbReference>
<dbReference type="RefSeq" id="WP_230738654.1">
    <property type="nucleotide sequence ID" value="NZ_JAJNDB010000006.1"/>
</dbReference>
<evidence type="ECO:0000256" key="1">
    <source>
        <dbReference type="ARBA" id="ARBA00008645"/>
    </source>
</evidence>
<organism evidence="2 3">
    <name type="scientific">Actinomycetospora endophytica</name>
    <dbReference type="NCBI Taxonomy" id="2291215"/>
    <lineage>
        <taxon>Bacteria</taxon>
        <taxon>Bacillati</taxon>
        <taxon>Actinomycetota</taxon>
        <taxon>Actinomycetes</taxon>
        <taxon>Pseudonocardiales</taxon>
        <taxon>Pseudonocardiaceae</taxon>
        <taxon>Actinomycetospora</taxon>
    </lineage>
</organism>
<proteinExistence type="inferred from homology"/>
<dbReference type="Gene3D" id="1.20.1440.110">
    <property type="entry name" value="acylaminoacyl peptidase"/>
    <property type="match status" value="1"/>
</dbReference>
<gene>
    <name evidence="2" type="ORF">LQ327_25740</name>
</gene>
<dbReference type="PANTHER" id="PTHR22946">
    <property type="entry name" value="DIENELACTONE HYDROLASE DOMAIN-CONTAINING PROTEIN-RELATED"/>
    <property type="match status" value="1"/>
</dbReference>
<dbReference type="SUPFAM" id="SSF53474">
    <property type="entry name" value="alpha/beta-Hydrolases"/>
    <property type="match status" value="1"/>
</dbReference>
<sequence>MTTQHTPDPALTVDQLDHKGTTSHEVYTAGFYDQPAWDFVVRTLLGKATRGGADIGEVLATIAAVRPKDDEGWFAAWKALGERTAAIAATCAQRGHRSSASRAYLRAANYYAVAVNAINGLDTDEQLLPTFRAHRAAWEGFLATTRWPVERLEIPYEGSTLPGWILRPDTSGATRPTLVMTLGSDEPITGVWSEGAEGALERGYAVVLYEGPGQQSMLFERGIPFRYDWEKVLTPVVDTVLALPDVDPATLTVYGVSQAGYWVPRALAFEHRFAAAIVDGGVVDVSRTWTENMPHRPLEAYRRGEKEHFDKEMSMLMHLPGTKAVRTGWKFRTRPYGLSGYSAVLDEVTKYDVTDVAGQITTPLYVIDADGDQFFGGQAAELASLVPGATLQRFSQAEGASHHCQPLARELTEQRMLDWLDEQIGHTER</sequence>
<evidence type="ECO:0000313" key="3">
    <source>
        <dbReference type="Proteomes" id="UP001199469"/>
    </source>
</evidence>
<keyword evidence="3" id="KW-1185">Reference proteome</keyword>
<protein>
    <recommendedName>
        <fullName evidence="4">Dipeptidyl aminopeptidase</fullName>
    </recommendedName>
</protein>
<dbReference type="Gene3D" id="3.40.50.1820">
    <property type="entry name" value="alpha/beta hydrolase"/>
    <property type="match status" value="1"/>
</dbReference>
<comment type="similarity">
    <text evidence="1">Belongs to the AB hydrolase superfamily.</text>
</comment>
<dbReference type="Proteomes" id="UP001199469">
    <property type="component" value="Unassembled WGS sequence"/>
</dbReference>
<evidence type="ECO:0000313" key="2">
    <source>
        <dbReference type="EMBL" id="MCD2196778.1"/>
    </source>
</evidence>